<reference evidence="1" key="1">
    <citation type="submission" date="2018-11" db="EMBL/GenBank/DDBJ databases">
        <authorList>
            <consortium name="Genoscope - CEA"/>
            <person name="William W."/>
        </authorList>
    </citation>
    <scope>NUCLEOTIDE SEQUENCE</scope>
</reference>
<evidence type="ECO:0000313" key="1">
    <source>
        <dbReference type="EMBL" id="VDC96661.1"/>
    </source>
</evidence>
<sequence>SPRLDLLDISSILASSLYNSSSHHHQQQQPLVNPEILELAASLFSQNQNQNFVMDHDSKTHDKKTSYHHDVNQTRVNQYQTNHHELQYCLPPFPNKAHINDMDHHGEHTFASNSNTSVQDCDIQSCNYYSSSNFIDHSFNFADSVLNTPSSSLATLNSSATTYINSSSCSTEDEIESYFSNFLKFDIPDFLDINGFII</sequence>
<feature type="non-terminal residue" evidence="1">
    <location>
        <position position="1"/>
    </location>
</feature>
<dbReference type="AlphaFoldDB" id="A0A3P6BJY8"/>
<organism evidence="1">
    <name type="scientific">Brassica oleracea</name>
    <name type="common">Wild cabbage</name>
    <dbReference type="NCBI Taxonomy" id="3712"/>
    <lineage>
        <taxon>Eukaryota</taxon>
        <taxon>Viridiplantae</taxon>
        <taxon>Streptophyta</taxon>
        <taxon>Embryophyta</taxon>
        <taxon>Tracheophyta</taxon>
        <taxon>Spermatophyta</taxon>
        <taxon>Magnoliopsida</taxon>
        <taxon>eudicotyledons</taxon>
        <taxon>Gunneridae</taxon>
        <taxon>Pentapetalae</taxon>
        <taxon>rosids</taxon>
        <taxon>malvids</taxon>
        <taxon>Brassicales</taxon>
        <taxon>Brassicaceae</taxon>
        <taxon>Brassiceae</taxon>
        <taxon>Brassica</taxon>
    </lineage>
</organism>
<name>A0A3P6BJY8_BRAOL</name>
<gene>
    <name evidence="1" type="ORF">BOLC3T19152H</name>
</gene>
<accession>A0A3P6BJY8</accession>
<dbReference type="EMBL" id="LR031872">
    <property type="protein sequence ID" value="VDC96661.1"/>
    <property type="molecule type" value="Genomic_DNA"/>
</dbReference>
<proteinExistence type="predicted"/>
<protein>
    <submittedName>
        <fullName evidence="1">Uncharacterized protein</fullName>
    </submittedName>
</protein>